<dbReference type="RefSeq" id="WP_071794033.1">
    <property type="nucleotide sequence ID" value="NZ_LZDD01000002.1"/>
</dbReference>
<keyword evidence="1" id="KW-0812">Transmembrane</keyword>
<reference evidence="3" key="1">
    <citation type="submission" date="2016-06" db="EMBL/GenBank/DDBJ databases">
        <authorList>
            <person name="de Vries S.P.W."/>
            <person name="Hadjirin N.F."/>
            <person name="Lay E.M."/>
            <person name="Zadoks R.N."/>
            <person name="Peacock S.J."/>
            <person name="Parkhill J."/>
            <person name="Grant A.J."/>
            <person name="Mcdougall S."/>
            <person name="Holmes M.A."/>
        </authorList>
    </citation>
    <scope>NUCLEOTIDE SEQUENCE [LARGE SCALE GENOMIC DNA]</scope>
    <source>
        <strain evidence="3">NZ1587</strain>
    </source>
</reference>
<keyword evidence="1" id="KW-0472">Membrane</keyword>
<evidence type="ECO:0008006" key="4">
    <source>
        <dbReference type="Google" id="ProtNLM"/>
    </source>
</evidence>
<organism evidence="2 3">
    <name type="scientific">Streptococcus bovimastitidis</name>
    <dbReference type="NCBI Taxonomy" id="1856638"/>
    <lineage>
        <taxon>Bacteria</taxon>
        <taxon>Bacillati</taxon>
        <taxon>Bacillota</taxon>
        <taxon>Bacilli</taxon>
        <taxon>Lactobacillales</taxon>
        <taxon>Streptococcaceae</taxon>
        <taxon>Streptococcus</taxon>
    </lineage>
</organism>
<dbReference type="PANTHER" id="PTHR40448:SF1">
    <property type="entry name" value="TWO-COMPONENT SENSOR HISTIDINE KINASE"/>
    <property type="match status" value="1"/>
</dbReference>
<dbReference type="STRING" id="1856638.A9Q68_07275"/>
<proteinExistence type="predicted"/>
<dbReference type="Proteomes" id="UP000182015">
    <property type="component" value="Unassembled WGS sequence"/>
</dbReference>
<feature type="transmembrane region" description="Helical" evidence="1">
    <location>
        <begin position="148"/>
        <end position="170"/>
    </location>
</feature>
<gene>
    <name evidence="2" type="ORF">A9Q68_07275</name>
</gene>
<keyword evidence="1" id="KW-1133">Transmembrane helix</keyword>
<dbReference type="AlphaFoldDB" id="A0A1L8MLZ7"/>
<sequence>MLDITATVFLTRFLTSWTIFFLLTTEKNRLFKVLILTLVEAMLYLYLHIPFVILEPLMMLVYRRKAYPNDGIFHLIYYISFPIVITSLFSSLMIFFVFPFLFDMTTLAVWKSPEIELLSYISVVPLLTFVEEVFAIQTFRFKHDYLKVIYRLLIISDIFLLIYLTGFYYFEVNNSSGGESIWISKLLILFFIFVFLFLSSYINHYGKVRSERYIELVEEQYLLALENYNVYIENTYQTIRSFKHDYENLMISLAGSLEHNDPRLIHRITRDILAKMGNEAVTINQLYDEKFQELMDKDLEFFLSQKFYELENKGVLTSVQILNPIDNLHILTMDFIVLLTAIFKFINTTIPKNENATMTFVFNSDMHGTGFLIIESTYDKFFKSINNLPKELVEQNNLIFDYLTDKYSNIFIYRNQGDSVFQYRINITNPKSVE</sequence>
<feature type="transmembrane region" description="Helical" evidence="1">
    <location>
        <begin position="7"/>
        <end position="24"/>
    </location>
</feature>
<dbReference type="EMBL" id="LZDD01000002">
    <property type="protein sequence ID" value="OJF71782.1"/>
    <property type="molecule type" value="Genomic_DNA"/>
</dbReference>
<feature type="transmembrane region" description="Helical" evidence="1">
    <location>
        <begin position="182"/>
        <end position="202"/>
    </location>
</feature>
<evidence type="ECO:0000313" key="3">
    <source>
        <dbReference type="Proteomes" id="UP000182015"/>
    </source>
</evidence>
<dbReference type="OrthoDB" id="2235311at2"/>
<keyword evidence="3" id="KW-1185">Reference proteome</keyword>
<accession>A0A1L8MLZ7</accession>
<dbReference type="GO" id="GO:0042802">
    <property type="term" value="F:identical protein binding"/>
    <property type="evidence" value="ECO:0007669"/>
    <property type="project" value="TreeGrafter"/>
</dbReference>
<feature type="transmembrane region" description="Helical" evidence="1">
    <location>
        <begin position="30"/>
        <end position="54"/>
    </location>
</feature>
<comment type="caution">
    <text evidence="2">The sequence shown here is derived from an EMBL/GenBank/DDBJ whole genome shotgun (WGS) entry which is preliminary data.</text>
</comment>
<feature type="transmembrane region" description="Helical" evidence="1">
    <location>
        <begin position="75"/>
        <end position="97"/>
    </location>
</feature>
<evidence type="ECO:0000256" key="1">
    <source>
        <dbReference type="SAM" id="Phobius"/>
    </source>
</evidence>
<name>A0A1L8MLZ7_9STRE</name>
<evidence type="ECO:0000313" key="2">
    <source>
        <dbReference type="EMBL" id="OJF71782.1"/>
    </source>
</evidence>
<protein>
    <recommendedName>
        <fullName evidence="4">Histidine kinase</fullName>
    </recommendedName>
</protein>
<dbReference type="PANTHER" id="PTHR40448">
    <property type="entry name" value="TWO-COMPONENT SENSOR HISTIDINE KINASE"/>
    <property type="match status" value="1"/>
</dbReference>